<dbReference type="InterPro" id="IPR050189">
    <property type="entry name" value="MFS_Efflux_Transporters"/>
</dbReference>
<dbReference type="PANTHER" id="PTHR43124:SF3">
    <property type="entry name" value="CHLORAMPHENICOL EFFLUX PUMP RV0191"/>
    <property type="match status" value="1"/>
</dbReference>
<evidence type="ECO:0000313" key="11">
    <source>
        <dbReference type="Proteomes" id="UP000199517"/>
    </source>
</evidence>
<comment type="caution">
    <text evidence="8">Lacks conserved residue(s) required for the propagation of feature annotation.</text>
</comment>
<keyword evidence="3 8" id="KW-0813">Transport</keyword>
<dbReference type="OrthoDB" id="9814303at2"/>
<sequence length="422" mass="44231">MPTSPSLPVADAAPPPVAPGLAVLVLVLVLALALALLLLLSIQPVTTDLYLPALPALTQDLRAPVASAQLTLSALLPAFGGSQLVWGPLSDRIGRRPVLLAGLGIYVAASLGSVAAPSMDLLILWRVAQGTAMGAVVMAGRAIVRDLYAPPAGARAMSRALTGLGLIACLCAPLGGWLTEWLGWRAALSVLAAYGAATLALVALRLPETLARRNPFALRPATLWRTWRTVLGHPTFWAFSLLTTASYGGLFTFLASSPFIFIEVLGASRTQYGLALLSTAFAYLLGTLLCRRLLERLGLRRTVAAGAALTGTGGVLLAALALAGWRSPWALLLPFHAYMLGHGIHQPCGQTGAVGPFPQAAGVASAMNGFMMMLAAFAIGRWVGWRLDGSVWPLVQGVAFWAGALALVAWTLVQRFGEERQP</sequence>
<dbReference type="PANTHER" id="PTHR43124">
    <property type="entry name" value="PURINE EFFLUX PUMP PBUE"/>
    <property type="match status" value="1"/>
</dbReference>
<evidence type="ECO:0000256" key="1">
    <source>
        <dbReference type="ARBA" id="ARBA00004651"/>
    </source>
</evidence>
<dbReference type="AlphaFoldDB" id="A0A1I1RU05"/>
<keyword evidence="7 8" id="KW-0472">Membrane</keyword>
<dbReference type="Pfam" id="PF07690">
    <property type="entry name" value="MFS_1"/>
    <property type="match status" value="1"/>
</dbReference>
<evidence type="ECO:0000256" key="7">
    <source>
        <dbReference type="ARBA" id="ARBA00023136"/>
    </source>
</evidence>
<proteinExistence type="inferred from homology"/>
<dbReference type="PROSITE" id="PS50850">
    <property type="entry name" value="MFS"/>
    <property type="match status" value="1"/>
</dbReference>
<keyword evidence="8" id="KW-0997">Cell inner membrane</keyword>
<feature type="transmembrane region" description="Helical" evidence="8">
    <location>
        <begin position="272"/>
        <end position="290"/>
    </location>
</feature>
<evidence type="ECO:0000256" key="5">
    <source>
        <dbReference type="ARBA" id="ARBA00022692"/>
    </source>
</evidence>
<dbReference type="InterPro" id="IPR036259">
    <property type="entry name" value="MFS_trans_sf"/>
</dbReference>
<keyword evidence="6 8" id="KW-1133">Transmembrane helix</keyword>
<organism evidence="10 11">
    <name type="scientific">Paracidovorax konjaci</name>
    <dbReference type="NCBI Taxonomy" id="32040"/>
    <lineage>
        <taxon>Bacteria</taxon>
        <taxon>Pseudomonadati</taxon>
        <taxon>Pseudomonadota</taxon>
        <taxon>Betaproteobacteria</taxon>
        <taxon>Burkholderiales</taxon>
        <taxon>Comamonadaceae</taxon>
        <taxon>Paracidovorax</taxon>
    </lineage>
</organism>
<dbReference type="NCBIfam" id="TIGR00710">
    <property type="entry name" value="efflux_Bcr_CflA"/>
    <property type="match status" value="1"/>
</dbReference>
<feature type="transmembrane region" description="Helical" evidence="8">
    <location>
        <begin position="184"/>
        <end position="204"/>
    </location>
</feature>
<dbReference type="Proteomes" id="UP000199517">
    <property type="component" value="Unassembled WGS sequence"/>
</dbReference>
<feature type="transmembrane region" description="Helical" evidence="8">
    <location>
        <begin position="20"/>
        <end position="40"/>
    </location>
</feature>
<dbReference type="STRING" id="32040.SAMN04489710_101379"/>
<keyword evidence="4" id="KW-1003">Cell membrane</keyword>
<keyword evidence="5 8" id="KW-0812">Transmembrane</keyword>
<feature type="transmembrane region" description="Helical" evidence="8">
    <location>
        <begin position="360"/>
        <end position="379"/>
    </location>
</feature>
<accession>A0A1I1RU05</accession>
<feature type="transmembrane region" description="Helical" evidence="8">
    <location>
        <begin position="123"/>
        <end position="144"/>
    </location>
</feature>
<dbReference type="GO" id="GO:0042910">
    <property type="term" value="F:xenobiotic transmembrane transporter activity"/>
    <property type="evidence" value="ECO:0007669"/>
    <property type="project" value="InterPro"/>
</dbReference>
<dbReference type="CDD" id="cd17320">
    <property type="entry name" value="MFS_MdfA_MDR_like"/>
    <property type="match status" value="1"/>
</dbReference>
<name>A0A1I1RU05_9BURK</name>
<evidence type="ECO:0000256" key="4">
    <source>
        <dbReference type="ARBA" id="ARBA00022475"/>
    </source>
</evidence>
<dbReference type="InterPro" id="IPR020846">
    <property type="entry name" value="MFS_dom"/>
</dbReference>
<keyword evidence="11" id="KW-1185">Reference proteome</keyword>
<dbReference type="EMBL" id="FOMQ01000001">
    <property type="protein sequence ID" value="SFD37735.1"/>
    <property type="molecule type" value="Genomic_DNA"/>
</dbReference>
<evidence type="ECO:0000259" key="9">
    <source>
        <dbReference type="PROSITE" id="PS50850"/>
    </source>
</evidence>
<feature type="transmembrane region" description="Helical" evidence="8">
    <location>
        <begin position="156"/>
        <end position="178"/>
    </location>
</feature>
<reference evidence="11" key="1">
    <citation type="submission" date="2016-10" db="EMBL/GenBank/DDBJ databases">
        <authorList>
            <person name="Varghese N."/>
            <person name="Submissions S."/>
        </authorList>
    </citation>
    <scope>NUCLEOTIDE SEQUENCE [LARGE SCALE GENOMIC DNA]</scope>
    <source>
        <strain evidence="11">DSM 7481</strain>
    </source>
</reference>
<dbReference type="InterPro" id="IPR004812">
    <property type="entry name" value="Efflux_drug-R_Bcr/CmlA"/>
</dbReference>
<feature type="domain" description="Major facilitator superfamily (MFS) profile" evidence="9">
    <location>
        <begin position="24"/>
        <end position="421"/>
    </location>
</feature>
<dbReference type="Gene3D" id="1.20.1720.10">
    <property type="entry name" value="Multidrug resistance protein D"/>
    <property type="match status" value="1"/>
</dbReference>
<gene>
    <name evidence="10" type="ORF">SAMN04489710_101379</name>
</gene>
<feature type="transmembrane region" description="Helical" evidence="8">
    <location>
        <begin position="235"/>
        <end position="260"/>
    </location>
</feature>
<feature type="transmembrane region" description="Helical" evidence="8">
    <location>
        <begin position="98"/>
        <end position="117"/>
    </location>
</feature>
<evidence type="ECO:0000256" key="8">
    <source>
        <dbReference type="RuleBase" id="RU365088"/>
    </source>
</evidence>
<feature type="transmembrane region" description="Helical" evidence="8">
    <location>
        <begin position="302"/>
        <end position="325"/>
    </location>
</feature>
<dbReference type="SUPFAM" id="SSF103473">
    <property type="entry name" value="MFS general substrate transporter"/>
    <property type="match status" value="1"/>
</dbReference>
<dbReference type="InterPro" id="IPR011701">
    <property type="entry name" value="MFS"/>
</dbReference>
<dbReference type="RefSeq" id="WP_092949229.1">
    <property type="nucleotide sequence ID" value="NZ_FOMQ01000001.1"/>
</dbReference>
<evidence type="ECO:0000256" key="2">
    <source>
        <dbReference type="ARBA" id="ARBA00006236"/>
    </source>
</evidence>
<evidence type="ECO:0000256" key="3">
    <source>
        <dbReference type="ARBA" id="ARBA00022448"/>
    </source>
</evidence>
<comment type="similarity">
    <text evidence="2 8">Belongs to the major facilitator superfamily. Bcr/CmlA family.</text>
</comment>
<dbReference type="GO" id="GO:0005886">
    <property type="term" value="C:plasma membrane"/>
    <property type="evidence" value="ECO:0007669"/>
    <property type="project" value="UniProtKB-SubCell"/>
</dbReference>
<protein>
    <recommendedName>
        <fullName evidence="8">Bcr/CflA family efflux transporter</fullName>
    </recommendedName>
</protein>
<comment type="subcellular location">
    <subcellularLocation>
        <location evidence="8">Cell inner membrane</location>
        <topology evidence="8">Multi-pass membrane protein</topology>
    </subcellularLocation>
    <subcellularLocation>
        <location evidence="1">Cell membrane</location>
        <topology evidence="1">Multi-pass membrane protein</topology>
    </subcellularLocation>
</comment>
<dbReference type="GO" id="GO:1990961">
    <property type="term" value="P:xenobiotic detoxification by transmembrane export across the plasma membrane"/>
    <property type="evidence" value="ECO:0007669"/>
    <property type="project" value="InterPro"/>
</dbReference>
<evidence type="ECO:0000256" key="6">
    <source>
        <dbReference type="ARBA" id="ARBA00022989"/>
    </source>
</evidence>
<feature type="transmembrane region" description="Helical" evidence="8">
    <location>
        <begin position="391"/>
        <end position="413"/>
    </location>
</feature>
<evidence type="ECO:0000313" key="10">
    <source>
        <dbReference type="EMBL" id="SFD37735.1"/>
    </source>
</evidence>